<proteinExistence type="predicted"/>
<reference evidence="3" key="1">
    <citation type="journal article" date="2019" name="Int. J. Syst. Evol. Microbiol.">
        <title>The Global Catalogue of Microorganisms (GCM) 10K type strain sequencing project: providing services to taxonomists for standard genome sequencing and annotation.</title>
        <authorList>
            <consortium name="The Broad Institute Genomics Platform"/>
            <consortium name="The Broad Institute Genome Sequencing Center for Infectious Disease"/>
            <person name="Wu L."/>
            <person name="Ma J."/>
        </authorList>
    </citation>
    <scope>NUCLEOTIDE SEQUENCE [LARGE SCALE GENOMIC DNA]</scope>
    <source>
        <strain evidence="3">JCM 16114</strain>
    </source>
</reference>
<name>A0ABP5PAI4_9ACTN</name>
<evidence type="ECO:0000256" key="1">
    <source>
        <dbReference type="SAM" id="MobiDB-lite"/>
    </source>
</evidence>
<evidence type="ECO:0000313" key="3">
    <source>
        <dbReference type="Proteomes" id="UP001499843"/>
    </source>
</evidence>
<dbReference type="EMBL" id="BAAAQX010000009">
    <property type="protein sequence ID" value="GAA2208732.1"/>
    <property type="molecule type" value="Genomic_DNA"/>
</dbReference>
<sequence>MKSWTSSDSPGSGGARPAGAPAPPYDVRRALRAVGRHLWAGLQAIGRTSFADGWLSEEKEHRG</sequence>
<gene>
    <name evidence="2" type="ORF">GCM10009850_041900</name>
</gene>
<feature type="compositionally biased region" description="Low complexity" evidence="1">
    <location>
        <begin position="1"/>
        <end position="10"/>
    </location>
</feature>
<keyword evidence="3" id="KW-1185">Reference proteome</keyword>
<feature type="region of interest" description="Disordered" evidence="1">
    <location>
        <begin position="1"/>
        <end position="24"/>
    </location>
</feature>
<organism evidence="2 3">
    <name type="scientific">Nonomuraea monospora</name>
    <dbReference type="NCBI Taxonomy" id="568818"/>
    <lineage>
        <taxon>Bacteria</taxon>
        <taxon>Bacillati</taxon>
        <taxon>Actinomycetota</taxon>
        <taxon>Actinomycetes</taxon>
        <taxon>Streptosporangiales</taxon>
        <taxon>Streptosporangiaceae</taxon>
        <taxon>Nonomuraea</taxon>
    </lineage>
</organism>
<comment type="caution">
    <text evidence="2">The sequence shown here is derived from an EMBL/GenBank/DDBJ whole genome shotgun (WGS) entry which is preliminary data.</text>
</comment>
<dbReference type="Proteomes" id="UP001499843">
    <property type="component" value="Unassembled WGS sequence"/>
</dbReference>
<evidence type="ECO:0000313" key="2">
    <source>
        <dbReference type="EMBL" id="GAA2208732.1"/>
    </source>
</evidence>
<protein>
    <submittedName>
        <fullName evidence="2">Uncharacterized protein</fullName>
    </submittedName>
</protein>
<accession>A0ABP5PAI4</accession>